<dbReference type="Pfam" id="PF21744">
    <property type="entry name" value="BAHCC1-like_Tudor"/>
    <property type="match status" value="1"/>
</dbReference>
<feature type="region of interest" description="Disordered" evidence="1">
    <location>
        <begin position="173"/>
        <end position="441"/>
    </location>
</feature>
<feature type="region of interest" description="Disordered" evidence="1">
    <location>
        <begin position="1689"/>
        <end position="1801"/>
    </location>
</feature>
<feature type="region of interest" description="Disordered" evidence="1">
    <location>
        <begin position="1518"/>
        <end position="1544"/>
    </location>
</feature>
<dbReference type="PROSITE" id="PS51038">
    <property type="entry name" value="BAH"/>
    <property type="match status" value="1"/>
</dbReference>
<proteinExistence type="predicted"/>
<evidence type="ECO:0000259" key="2">
    <source>
        <dbReference type="PROSITE" id="PS51038"/>
    </source>
</evidence>
<feature type="compositionally biased region" description="Basic residues" evidence="1">
    <location>
        <begin position="1708"/>
        <end position="1720"/>
    </location>
</feature>
<feature type="compositionally biased region" description="Basic and acidic residues" evidence="1">
    <location>
        <begin position="2902"/>
        <end position="2912"/>
    </location>
</feature>
<feature type="region of interest" description="Disordered" evidence="1">
    <location>
        <begin position="2468"/>
        <end position="2643"/>
    </location>
</feature>
<feature type="region of interest" description="Disordered" evidence="1">
    <location>
        <begin position="461"/>
        <end position="483"/>
    </location>
</feature>
<feature type="region of interest" description="Disordered" evidence="1">
    <location>
        <begin position="1344"/>
        <end position="1366"/>
    </location>
</feature>
<feature type="compositionally biased region" description="Polar residues" evidence="1">
    <location>
        <begin position="2523"/>
        <end position="2554"/>
    </location>
</feature>
<feature type="compositionally biased region" description="Basic and acidic residues" evidence="1">
    <location>
        <begin position="1527"/>
        <end position="1541"/>
    </location>
</feature>
<feature type="compositionally biased region" description="Basic and acidic residues" evidence="1">
    <location>
        <begin position="2603"/>
        <end position="2613"/>
    </location>
</feature>
<feature type="region of interest" description="Disordered" evidence="1">
    <location>
        <begin position="774"/>
        <end position="834"/>
    </location>
</feature>
<feature type="compositionally biased region" description="Polar residues" evidence="1">
    <location>
        <begin position="1146"/>
        <end position="1157"/>
    </location>
</feature>
<dbReference type="InterPro" id="IPR043151">
    <property type="entry name" value="BAH_sf"/>
</dbReference>
<feature type="compositionally biased region" description="Basic and acidic residues" evidence="1">
    <location>
        <begin position="2510"/>
        <end position="2522"/>
    </location>
</feature>
<feature type="compositionally biased region" description="Basic and acidic residues" evidence="1">
    <location>
        <begin position="465"/>
        <end position="479"/>
    </location>
</feature>
<feature type="compositionally biased region" description="Basic and acidic residues" evidence="1">
    <location>
        <begin position="1753"/>
        <end position="1764"/>
    </location>
</feature>
<feature type="region of interest" description="Disordered" evidence="1">
    <location>
        <begin position="1820"/>
        <end position="1868"/>
    </location>
</feature>
<feature type="region of interest" description="Disordered" evidence="1">
    <location>
        <begin position="33"/>
        <end position="60"/>
    </location>
</feature>
<feature type="compositionally biased region" description="Polar residues" evidence="1">
    <location>
        <begin position="1765"/>
        <end position="1778"/>
    </location>
</feature>
<dbReference type="InterPro" id="IPR048924">
    <property type="entry name" value="BAHCC1-like_Tudor"/>
</dbReference>
<dbReference type="CDD" id="cd04714">
    <property type="entry name" value="BAH_BAHCC1"/>
    <property type="match status" value="1"/>
</dbReference>
<evidence type="ECO:0000313" key="4">
    <source>
        <dbReference type="Proteomes" id="UP001208570"/>
    </source>
</evidence>
<feature type="compositionally biased region" description="Polar residues" evidence="1">
    <location>
        <begin position="1820"/>
        <end position="1830"/>
    </location>
</feature>
<dbReference type="Proteomes" id="UP001208570">
    <property type="component" value="Unassembled WGS sequence"/>
</dbReference>
<evidence type="ECO:0000313" key="3">
    <source>
        <dbReference type="EMBL" id="KAK2149387.1"/>
    </source>
</evidence>
<protein>
    <recommendedName>
        <fullName evidence="2">BAH domain-containing protein</fullName>
    </recommendedName>
</protein>
<feature type="compositionally biased region" description="Low complexity" evidence="1">
    <location>
        <begin position="259"/>
        <end position="275"/>
    </location>
</feature>
<feature type="compositionally biased region" description="Basic and acidic residues" evidence="1">
    <location>
        <begin position="285"/>
        <end position="295"/>
    </location>
</feature>
<feature type="region of interest" description="Disordered" evidence="1">
    <location>
        <begin position="1128"/>
        <end position="1157"/>
    </location>
</feature>
<dbReference type="Gene3D" id="2.30.30.490">
    <property type="match status" value="1"/>
</dbReference>
<feature type="compositionally biased region" description="Basic and acidic residues" evidence="1">
    <location>
        <begin position="346"/>
        <end position="355"/>
    </location>
</feature>
<dbReference type="Gene3D" id="2.30.30.140">
    <property type="match status" value="1"/>
</dbReference>
<dbReference type="PANTHER" id="PTHR12505">
    <property type="entry name" value="PHD FINGER TRANSCRIPTION FACTOR"/>
    <property type="match status" value="1"/>
</dbReference>
<feature type="compositionally biased region" description="Acidic residues" evidence="1">
    <location>
        <begin position="296"/>
        <end position="315"/>
    </location>
</feature>
<feature type="compositionally biased region" description="Polar residues" evidence="1">
    <location>
        <begin position="37"/>
        <end position="60"/>
    </location>
</feature>
<feature type="compositionally biased region" description="Polar residues" evidence="1">
    <location>
        <begin position="375"/>
        <end position="384"/>
    </location>
</feature>
<feature type="compositionally biased region" description="Polar residues" evidence="1">
    <location>
        <begin position="316"/>
        <end position="334"/>
    </location>
</feature>
<gene>
    <name evidence="3" type="ORF">LSH36_454g01029</name>
</gene>
<feature type="region of interest" description="Disordered" evidence="1">
    <location>
        <begin position="2817"/>
        <end position="3006"/>
    </location>
</feature>
<dbReference type="InterPro" id="IPR001025">
    <property type="entry name" value="BAH_dom"/>
</dbReference>
<dbReference type="InterPro" id="IPR052429">
    <property type="entry name" value="BAH_domain_protein"/>
</dbReference>
<feature type="compositionally biased region" description="Low complexity" evidence="1">
    <location>
        <begin position="2869"/>
        <end position="2886"/>
    </location>
</feature>
<dbReference type="Pfam" id="PF01426">
    <property type="entry name" value="BAH"/>
    <property type="match status" value="1"/>
</dbReference>
<feature type="compositionally biased region" description="Low complexity" evidence="1">
    <location>
        <begin position="2942"/>
        <end position="2963"/>
    </location>
</feature>
<feature type="region of interest" description="Disordered" evidence="1">
    <location>
        <begin position="704"/>
        <end position="734"/>
    </location>
</feature>
<dbReference type="GO" id="GO:0003682">
    <property type="term" value="F:chromatin binding"/>
    <property type="evidence" value="ECO:0007669"/>
    <property type="project" value="InterPro"/>
</dbReference>
<keyword evidence="4" id="KW-1185">Reference proteome</keyword>
<name>A0AAD9JAU7_9ANNE</name>
<sequence>MDGRAPDRFAVDRESIQYLNSLGLQVPPARTLLYNPASGQDSASQLADGSPLSHQGTSSVGSLNQLHRRYLSQSVSMPQHAYGYNQLNSAYLSQYNLPGTSTSGSGQVNISSECFKALYPAFPYWSTPAAHGSFPEGYSSHIYGLTQPPAIYPSYLPLSCDATRAGLGNKDMMHPLYSPPMGSIHSRPDTSRPPSDSQTVTQTSGVILSNSPCLTQPASLLSPESQTARHVGSHETATVAVEKSADVPFGQRPVSSHQSATGRSSMTTSTATTTTIGDQFGNTSKNEKCQIGDDHCDVDDDNVKDDEQDSDEISVDDQTTNSVEQSLGKTTNCSDLGIKSPTPNTKAERSSRHSTESLAACGSSVKSSTKHQSLKHSQSPTSKTNHGEQKEERRHYVNWHLKHSNQDEVSGGSNDGEIGLAKRLKDGDLGPSSRSRDEDSVYAAGTTLVSDEAVHSYKQMHKKGYRENRDSAPEARDIHVTGSETEDAKLLRVKLEKEPSPIGDERIATEWKQSSLDRNTHWMYGGTNNNCDVSTEDSIKVEHTDSPSRKQTYHDNRKKIDLARQKSNTASDIHSPGISVKSELRSTRKDSQNAVVTVSVDSFAGNIQYSVCRLSDNVQSGVNKVSATTFTPEIGTLPSVTSVAETGPSFRQADNNNNSNSSYCSDSTLHSTGMCCNEIQVSSDVHNPVPSLGLANISVTVPASQKDPSPIITSKMDKWSPSDCSQNESKSHNRNLGLMPEQFVATVSPKKEVCVKSEDQQILTTECHTSYHAHQNGHDLLSPRSNYPDKHVNPRHPTGEPNGLANQRVDPGRAGSPQFGHKQVSPDVERSTSSIDIKREHDLMSQISGDRPSVPNAPCSWQPSAPVDRYDTLIHSIAPFYAHFMSPHYPVDPRLLPLYPDKQDASWLQSSGYLLPASLPRMQLPPVFAPSQALPVVTPELVRCPQDGGTRPKPGESFAQQGRLHNPNESEKLTRCVPVGHGIPTQLDCASSGNEQKDVKVDITDGGIKSESPSVCSSPNHHDNHAHSVTHKMTRKVRTKSERDDGILTNCIHGNIPGKQQNMAKIKSQSMESLFTGKTCQIMDSSGPKVIPKVNDRSGDRDQGHDILLNCPASTSATIPVGIAYAHQRSTSQTESKEAAVDPENQRPTNCSNHDSDVRQVQQVKPTSVNEVQNFIDVVPIVSDVELDSYNQSPWLHREWSRKPIPVPSGYRLVQDKKSAQMFLLPEGNLAEPQQDEKCLEISGNPDNNKTVAEKYSLQKTEEVTISTVTTETITKSVAVKHNNYNIVTQTSVLSSQDDQVRNSVTDDECDKSRCDVLTSSSQSQVSQPPMTSVTGRTVKQAVAVKPQTTTSQSSRPADNTADCLSSNSSVTLRKCPLFGVHRAGLDHYGSTESCQEKKEVLSCGERHERINGVSQLALVESRGTSPIGFSDDVPLKYLIYRKLQTVSTLTDQPEQISSAIQTDISESTIHTPLSVMVKETCVQTLPSVGMDLVSDIPLQDDTTASVFSRTTSNLLKAASSISSSQDDGRHDGDVGSEGHRNTPPILTKIVDADPLCSNSANPNVSVNAVPSPVYYNGTVGISQPTDGLHLLSILAEHLQRNNTSEERQTISPDINKNYNAPKSFCFDDKDFVQNKTYFLKKTDADDDAVFQPQWTSNIFKINIEPDNMDAMELDYRVRLAEIQRKYKEKQKQLAKLHHKKSDEQHSSKRKPGRPKRRGSQKSSVSSRSDDVISSSDNVSSDQSTKKKCHNKHTNELAIRREQQKTALKTNSNKQGTKTKTKPVIVGQSKPADKISDEPGSTSGLGLLAEYAICQAETVNTENVSSTDKGSITKRKKKLIDGSSQDEDEDVPAKKRKPGRPKKFDEESVTETIVAKKPKNLSFFSYGNSKGYGSAFRRTHSKTVFGNKTACFMSKMTMLGGKSCSLANKFTALGSKSSNTGIKSSTSSKSSVVASKPSQLTNKSGFILSKISSFSNKPDVSESRSSAHFGKADVHMNKSFGVANKYENHEIKGSSLLYKSEVHRSKISAMPSISKLQDSKPSTISNQSEVSGCKSFAVAHKYHITASKPAIYDSYGSMSSAISGKCDSHGNKSSAISGKSDNHSSKSLVSNKPDITGIKCSVSGKSDVTGMKSSSALGKSDVAGIKSATASCRPDTHTSKSAAISCRPDIHANKFAATSCRPDIHTSKSGTTSCKPDIHVSKSTATSCKPDIHVSKSTAISYRPDIHGSKFAGTSSRLDVHCSKSAAASSCKSDSHGSKSFTTLFKSDAHRSRSSVVSSNSDKSDITEDKPSAVLSKSDILGSRPSLVSSKSEVHGGKLFGTTSKSDILGSITSLIFNKTDSLVGKSSLSSSKPDATVCKSAPSSKLDVTGGNPSPVVNKSEVADYKSEVSKTGSVTSQTPVVTSITSVQASRSSTSKPSTVISKPTSATSDTAITNSIKEETSATICSTISYRRRSERIFISESLQTAKASTTTTVSSATSFGTSTTSSDDIRDDVSNQSSKTSNKQSNRTDHASADREHNGNQSVTSQCTKANNSQKDGQTVQKDQPSNTPGKTKANKDSAKSVQVQDVSHKLKKKSTGTKMGSPDTDTKNDASEGQVEVNKTKNESKEKSVISTSVRSPGDGSDSDDTSSDGDSLPLSKLIHHSPAPEVISCKLTRKDIKDNLSVLFFKEGLFYEATVVNIQPPDIYGVLIEGERGSRPHILPTEELLEKAVLDVKCISLNSLPSGTRVCAYWSQQFSCLYPGCISKDTTTSNSQIDPSLICVEFDDGDSGKIPLEHIRLLPADFPLQDLETNPLMMISNRKRRSTGEDLMEVKKHKLSSSDSTGSHILAGQSKTDNKSVSKSVKSRVCEAEKKRADTGPGARNCSKNVSKLKVSSKVASSVKTRMESSLKGRSQSSGRSKERSLDVPSHRLSSHMMSSASGKPSRMARSHMVCHDQSDSSNDDSAATSSQSGDSSSSTESGDDDEYVPVKNKSQTRTSYRDEKSQSKVISPRKRQQESDDQMVPLQQLWQWVGKGTKRPGMKGKAKREYFKSIQRGSEIINVGDCAVFLSAGRTLPYVGRIVSLWQGWGGNMVVKVKWFYHPEETKGGKKLAEIRGALYQSPHVDENDVQTISHKCELLSYVEWKAYRAHKQQECQRKGITCDFDDDVYYLAGTYDPTIGMITFQPDVKLL</sequence>
<evidence type="ECO:0000256" key="1">
    <source>
        <dbReference type="SAM" id="MobiDB-lite"/>
    </source>
</evidence>
<feature type="compositionally biased region" description="Polar residues" evidence="1">
    <location>
        <begin position="1347"/>
        <end position="1366"/>
    </location>
</feature>
<dbReference type="InterPro" id="IPR056841">
    <property type="entry name" value="TNRC18_BAHCC1-like_SH3"/>
</dbReference>
<feature type="compositionally biased region" description="Low complexity" evidence="1">
    <location>
        <begin position="2498"/>
        <end position="2509"/>
    </location>
</feature>
<dbReference type="PANTHER" id="PTHR12505:SF24">
    <property type="entry name" value="PROTEIN WINGED EYE"/>
    <property type="match status" value="1"/>
</dbReference>
<feature type="compositionally biased region" description="Basic and acidic residues" evidence="1">
    <location>
        <begin position="385"/>
        <end position="395"/>
    </location>
</feature>
<accession>A0AAD9JAU7</accession>
<feature type="region of interest" description="Disordered" evidence="1">
    <location>
        <begin position="564"/>
        <end position="590"/>
    </location>
</feature>
<dbReference type="Pfam" id="PF24912">
    <property type="entry name" value="SH3_TNRC18"/>
    <property type="match status" value="1"/>
</dbReference>
<feature type="region of interest" description="Disordered" evidence="1">
    <location>
        <begin position="2272"/>
        <end position="2292"/>
    </location>
</feature>
<feature type="compositionally biased region" description="Polar residues" evidence="1">
    <location>
        <begin position="198"/>
        <end position="228"/>
    </location>
</feature>
<feature type="compositionally biased region" description="Basic and acidic residues" evidence="1">
    <location>
        <begin position="2850"/>
        <end position="2860"/>
    </location>
</feature>
<feature type="compositionally biased region" description="Low complexity" evidence="1">
    <location>
        <begin position="2468"/>
        <end position="2490"/>
    </location>
</feature>
<organism evidence="3 4">
    <name type="scientific">Paralvinella palmiformis</name>
    <dbReference type="NCBI Taxonomy" id="53620"/>
    <lineage>
        <taxon>Eukaryota</taxon>
        <taxon>Metazoa</taxon>
        <taxon>Spiralia</taxon>
        <taxon>Lophotrochozoa</taxon>
        <taxon>Annelida</taxon>
        <taxon>Polychaeta</taxon>
        <taxon>Sedentaria</taxon>
        <taxon>Canalipalpata</taxon>
        <taxon>Terebellida</taxon>
        <taxon>Terebelliformia</taxon>
        <taxon>Alvinellidae</taxon>
        <taxon>Paralvinella</taxon>
    </lineage>
</organism>
<feature type="compositionally biased region" description="Low complexity" evidence="1">
    <location>
        <begin position="1721"/>
        <end position="1743"/>
    </location>
</feature>
<feature type="compositionally biased region" description="Basic and acidic residues" evidence="1">
    <location>
        <begin position="2282"/>
        <end position="2291"/>
    </location>
</feature>
<feature type="compositionally biased region" description="Basic residues" evidence="1">
    <location>
        <begin position="1028"/>
        <end position="1038"/>
    </location>
</feature>
<comment type="caution">
    <text evidence="3">The sequence shown here is derived from an EMBL/GenBank/DDBJ whole genome shotgun (WGS) entry which is preliminary data.</text>
</comment>
<feature type="region of interest" description="Disordered" evidence="1">
    <location>
        <begin position="1010"/>
        <end position="1041"/>
    </location>
</feature>
<feature type="domain" description="BAH" evidence="2">
    <location>
        <begin position="3042"/>
        <end position="3170"/>
    </location>
</feature>
<reference evidence="3" key="1">
    <citation type="journal article" date="2023" name="Mol. Biol. Evol.">
        <title>Third-Generation Sequencing Reveals the Adaptive Role of the Epigenome in Three Deep-Sea Polychaetes.</title>
        <authorList>
            <person name="Perez M."/>
            <person name="Aroh O."/>
            <person name="Sun Y."/>
            <person name="Lan Y."/>
            <person name="Juniper S.K."/>
            <person name="Young C.R."/>
            <person name="Angers B."/>
            <person name="Qian P.Y."/>
        </authorList>
    </citation>
    <scope>NUCLEOTIDE SEQUENCE</scope>
    <source>
        <strain evidence="3">P08H-3</strain>
    </source>
</reference>
<dbReference type="SMART" id="SM00439">
    <property type="entry name" value="BAH"/>
    <property type="match status" value="1"/>
</dbReference>
<dbReference type="EMBL" id="JAODUP010000454">
    <property type="protein sequence ID" value="KAK2149387.1"/>
    <property type="molecule type" value="Genomic_DNA"/>
</dbReference>
<feature type="compositionally biased region" description="Basic and acidic residues" evidence="1">
    <location>
        <begin position="423"/>
        <end position="439"/>
    </location>
</feature>